<sequence>MIMGYSCVMWFVFSICLVYYTKNLFTHRYSFSKMFILSLLFHLPYTMISFVGTYMSYYYGEKELTISLLGLIALLLIYGMRQLYMQRLMDAHFKSAFVFQMLILLTGIIRIGFEDMYLYLVSLFLNNQQLFISSLFYKMISLALIYYFSCLLYQKMNVIFFDNKTVVFFFIEYFLLSILGSFESLVLNIVIYGMVIFIFYLIFRMIDQGFEHQKYLKTIEYQNQKIELLMQEQRKRNDVLSKIRHDQRNHMLTLSLLYQQDIQKANEYLQQWQSDIETKLNENQD</sequence>
<evidence type="ECO:0000313" key="2">
    <source>
        <dbReference type="EMBL" id="OUQ34692.1"/>
    </source>
</evidence>
<evidence type="ECO:0000313" key="3">
    <source>
        <dbReference type="Proteomes" id="UP000195305"/>
    </source>
</evidence>
<dbReference type="AlphaFoldDB" id="A0A1Y4T0H6"/>
<gene>
    <name evidence="2" type="ORF">B5E75_06020</name>
</gene>
<evidence type="ECO:0000256" key="1">
    <source>
        <dbReference type="SAM" id="Phobius"/>
    </source>
</evidence>
<feature type="transmembrane region" description="Helical" evidence="1">
    <location>
        <begin position="34"/>
        <end position="58"/>
    </location>
</feature>
<feature type="transmembrane region" description="Helical" evidence="1">
    <location>
        <begin position="6"/>
        <end position="22"/>
    </location>
</feature>
<keyword evidence="1" id="KW-0812">Transmembrane</keyword>
<keyword evidence="3" id="KW-1185">Reference proteome</keyword>
<keyword evidence="1" id="KW-0472">Membrane</keyword>
<feature type="transmembrane region" description="Helical" evidence="1">
    <location>
        <begin position="165"/>
        <end position="183"/>
    </location>
</feature>
<accession>A0A1Y4T0H6</accession>
<dbReference type="Proteomes" id="UP000195305">
    <property type="component" value="Unassembled WGS sequence"/>
</dbReference>
<organism evidence="2 3">
    <name type="scientific">Massilimicrobiota timonensis</name>
    <dbReference type="NCBI Taxonomy" id="1776392"/>
    <lineage>
        <taxon>Bacteria</taxon>
        <taxon>Bacillati</taxon>
        <taxon>Bacillota</taxon>
        <taxon>Erysipelotrichia</taxon>
        <taxon>Erysipelotrichales</taxon>
        <taxon>Erysipelotrichaceae</taxon>
        <taxon>Massilimicrobiota</taxon>
    </lineage>
</organism>
<feature type="transmembrane region" description="Helical" evidence="1">
    <location>
        <begin position="96"/>
        <end position="113"/>
    </location>
</feature>
<name>A0A1Y4T0H6_9FIRM</name>
<feature type="transmembrane region" description="Helical" evidence="1">
    <location>
        <begin position="64"/>
        <end position="84"/>
    </location>
</feature>
<feature type="transmembrane region" description="Helical" evidence="1">
    <location>
        <begin position="189"/>
        <end position="206"/>
    </location>
</feature>
<dbReference type="EMBL" id="NFLJ01000014">
    <property type="protein sequence ID" value="OUQ34692.1"/>
    <property type="molecule type" value="Genomic_DNA"/>
</dbReference>
<dbReference type="RefSeq" id="WP_087357871.1">
    <property type="nucleotide sequence ID" value="NZ_NFLJ01000014.1"/>
</dbReference>
<proteinExistence type="predicted"/>
<evidence type="ECO:0008006" key="4">
    <source>
        <dbReference type="Google" id="ProtNLM"/>
    </source>
</evidence>
<protein>
    <recommendedName>
        <fullName evidence="4">SpoOB alpha-helical domain-containing protein</fullName>
    </recommendedName>
</protein>
<comment type="caution">
    <text evidence="2">The sequence shown here is derived from an EMBL/GenBank/DDBJ whole genome shotgun (WGS) entry which is preliminary data.</text>
</comment>
<feature type="transmembrane region" description="Helical" evidence="1">
    <location>
        <begin position="135"/>
        <end position="153"/>
    </location>
</feature>
<keyword evidence="1" id="KW-1133">Transmembrane helix</keyword>
<reference evidence="2 3" key="1">
    <citation type="journal article" date="2018" name="BMC Genomics">
        <title>Whole genome sequencing and function prediction of 133 gut anaerobes isolated from chicken caecum in pure cultures.</title>
        <authorList>
            <person name="Medvecky M."/>
            <person name="Cejkova D."/>
            <person name="Polansky O."/>
            <person name="Karasova D."/>
            <person name="Kubasova T."/>
            <person name="Cizek A."/>
            <person name="Rychlik I."/>
        </authorList>
    </citation>
    <scope>NUCLEOTIDE SEQUENCE [LARGE SCALE GENOMIC DNA]</scope>
    <source>
        <strain evidence="2 3">An13</strain>
    </source>
</reference>